<evidence type="ECO:0000256" key="3">
    <source>
        <dbReference type="ARBA" id="ARBA00022840"/>
    </source>
</evidence>
<keyword evidence="3 4" id="KW-0067">ATP-binding</keyword>
<evidence type="ECO:0000256" key="4">
    <source>
        <dbReference type="PROSITE-ProRule" id="PRU00409"/>
    </source>
</evidence>
<dbReference type="Proteomes" id="UP000063229">
    <property type="component" value="Chromosome"/>
</dbReference>
<protein>
    <submittedName>
        <fullName evidence="6">ATP-grasp domain protein</fullName>
    </submittedName>
</protein>
<sequence>MKILILHRVPYPRIEYHRGIDHDLHDVTYIGKQSAIDTLPADLRCHSVVRVGLNSAFDETLAWLAESPQTFDRVISMSEYELLDAARLRKVLNIEGASLQSVTLARNKLEMKAAVQARHLRVPRFMSLERYLALQGHAPWTGATVVKPHSGASSMDVSIHQQPARAFDEIRHKISGLALRVDEFQVEEYISGPIRHFDGLVLNGRVITLMSSEYVGTCLDYMERGQPLGSWHIETTASMHEWVSAALQAVQIHNGAFHLEAIMADDEPVFLEVGNRVGGADVVATYELATGIHLPSLELRIHVDGELDLSAFSCQQSDLGFGWFVFPGHTHPERIYQGLDGAEELRASAHVVQWNELSVGALLPEHVTYSAFEAPLAGIVKSAEPQQTRAWMQSLFSRVRLAHNLTSVA</sequence>
<dbReference type="Pfam" id="PF13535">
    <property type="entry name" value="ATP-grasp_4"/>
    <property type="match status" value="1"/>
</dbReference>
<dbReference type="SUPFAM" id="SSF56059">
    <property type="entry name" value="Glutathione synthetase ATP-binding domain-like"/>
    <property type="match status" value="1"/>
</dbReference>
<dbReference type="Gene3D" id="3.30.470.20">
    <property type="entry name" value="ATP-grasp fold, B domain"/>
    <property type="match status" value="1"/>
</dbReference>
<evidence type="ECO:0000256" key="1">
    <source>
        <dbReference type="ARBA" id="ARBA00022598"/>
    </source>
</evidence>
<proteinExistence type="predicted"/>
<reference evidence="6 7" key="1">
    <citation type="submission" date="2016-01" db="EMBL/GenBank/DDBJ databases">
        <authorList>
            <person name="McClelland M."/>
            <person name="Jain A."/>
            <person name="Saraogi P."/>
            <person name="Mendelson R."/>
            <person name="Westerman R."/>
            <person name="SanMiguel P."/>
            <person name="Csonka L."/>
        </authorList>
    </citation>
    <scope>NUCLEOTIDE SEQUENCE [LARGE SCALE GENOMIC DNA]</scope>
    <source>
        <strain evidence="6 7">NCPPB 2472</strain>
    </source>
</reference>
<dbReference type="EMBL" id="CP014135">
    <property type="protein sequence ID" value="AMB87527.1"/>
    <property type="molecule type" value="Genomic_DNA"/>
</dbReference>
<dbReference type="GO" id="GO:0016874">
    <property type="term" value="F:ligase activity"/>
    <property type="evidence" value="ECO:0007669"/>
    <property type="project" value="UniProtKB-KW"/>
</dbReference>
<organism evidence="6 7">
    <name type="scientific">Pseudomonas agarici</name>
    <dbReference type="NCBI Taxonomy" id="46677"/>
    <lineage>
        <taxon>Bacteria</taxon>
        <taxon>Pseudomonadati</taxon>
        <taxon>Pseudomonadota</taxon>
        <taxon>Gammaproteobacteria</taxon>
        <taxon>Pseudomonadales</taxon>
        <taxon>Pseudomonadaceae</taxon>
        <taxon>Pseudomonas</taxon>
    </lineage>
</organism>
<dbReference type="GO" id="GO:0005524">
    <property type="term" value="F:ATP binding"/>
    <property type="evidence" value="ECO:0007669"/>
    <property type="project" value="UniProtKB-UniRule"/>
</dbReference>
<keyword evidence="2 4" id="KW-0547">Nucleotide-binding</keyword>
<dbReference type="PANTHER" id="PTHR43585:SF2">
    <property type="entry name" value="ATP-GRASP ENZYME FSQD"/>
    <property type="match status" value="1"/>
</dbReference>
<gene>
    <name evidence="6" type="ORF">AWM79_20415</name>
</gene>
<dbReference type="GO" id="GO:0046872">
    <property type="term" value="F:metal ion binding"/>
    <property type="evidence" value="ECO:0007669"/>
    <property type="project" value="InterPro"/>
</dbReference>
<dbReference type="AlphaFoldDB" id="A0A0X1T5Z3"/>
<evidence type="ECO:0000256" key="2">
    <source>
        <dbReference type="ARBA" id="ARBA00022741"/>
    </source>
</evidence>
<accession>A0A0X1T5Z3</accession>
<dbReference type="InterPro" id="IPR052032">
    <property type="entry name" value="ATP-dep_AA_Ligase"/>
</dbReference>
<keyword evidence="1" id="KW-0436">Ligase</keyword>
<dbReference type="STRING" id="46677.AWM79_20415"/>
<dbReference type="PROSITE" id="PS50975">
    <property type="entry name" value="ATP_GRASP"/>
    <property type="match status" value="1"/>
</dbReference>
<evidence type="ECO:0000313" key="7">
    <source>
        <dbReference type="Proteomes" id="UP000063229"/>
    </source>
</evidence>
<feature type="domain" description="ATP-grasp" evidence="5">
    <location>
        <begin position="112"/>
        <end position="303"/>
    </location>
</feature>
<dbReference type="RefSeq" id="WP_060783647.1">
    <property type="nucleotide sequence ID" value="NZ_CP014135.1"/>
</dbReference>
<dbReference type="InterPro" id="IPR011761">
    <property type="entry name" value="ATP-grasp"/>
</dbReference>
<keyword evidence="7" id="KW-1185">Reference proteome</keyword>
<dbReference type="KEGG" id="pagb:AWM79_20415"/>
<name>A0A0X1T5Z3_PSEAA</name>
<dbReference type="PANTHER" id="PTHR43585">
    <property type="entry name" value="FUMIPYRROLE BIOSYNTHESIS PROTEIN C"/>
    <property type="match status" value="1"/>
</dbReference>
<evidence type="ECO:0000313" key="6">
    <source>
        <dbReference type="EMBL" id="AMB87527.1"/>
    </source>
</evidence>
<evidence type="ECO:0000259" key="5">
    <source>
        <dbReference type="PROSITE" id="PS50975"/>
    </source>
</evidence>
<dbReference type="Gene3D" id="3.40.50.20">
    <property type="match status" value="1"/>
</dbReference>